<name>A0A096BML3_9BACT</name>
<proteinExistence type="predicted"/>
<evidence type="ECO:0000256" key="1">
    <source>
        <dbReference type="SAM" id="SignalP"/>
    </source>
</evidence>
<dbReference type="EMBL" id="JRNQ01000059">
    <property type="protein sequence ID" value="KGF43932.1"/>
    <property type="molecule type" value="Genomic_DNA"/>
</dbReference>
<comment type="caution">
    <text evidence="2">The sequence shown here is derived from an EMBL/GenBank/DDBJ whole genome shotgun (WGS) entry which is preliminary data.</text>
</comment>
<evidence type="ECO:0000313" key="2">
    <source>
        <dbReference type="EMBL" id="KGF43932.1"/>
    </source>
</evidence>
<dbReference type="PROSITE" id="PS51257">
    <property type="entry name" value="PROKAR_LIPOPROTEIN"/>
    <property type="match status" value="1"/>
</dbReference>
<keyword evidence="1" id="KW-0732">Signal</keyword>
<dbReference type="RefSeq" id="WP_036867827.1">
    <property type="nucleotide sequence ID" value="NZ_JRNQ01000059.1"/>
</dbReference>
<accession>A0A096BML3</accession>
<feature type="signal peptide" evidence="1">
    <location>
        <begin position="1"/>
        <end position="23"/>
    </location>
</feature>
<gene>
    <name evidence="2" type="ORF">HMPREF0647_08650</name>
</gene>
<dbReference type="AlphaFoldDB" id="A0A096BML3"/>
<evidence type="ECO:0000313" key="3">
    <source>
        <dbReference type="Proteomes" id="UP000029525"/>
    </source>
</evidence>
<sequence>MKNLFQYLYILAANMLVALALTACSSDDYLGVTNGEEDKQLPEVTQKLSGPMPASVEIRVIYGHLHGYTSFHENPPIEGTTFLSKNPTFKFTLKDNQWVPDKANPKYLYAFSSGKMFNTESSTPYAIDIHYFNEKGEDITEKMVADGKDKKLQHFFIPENIKPLKDFDKTIDNPNNNEIFRYDYIDPTPFGKTIKKDGAEYNGLKNPMGFKGYITFGYSRHTFNLAIKLMEAKNQKTSNQKELDFFYNDQIGKVEHNPQKIASWLPTSEQEKNDLWYPTINIPVMVYIDWCEEYVGDVKINDGKLPKLEELSPKTQRLVKTIHDNLDIPYKEILENLHYRLYGDTDPESGSYWF</sequence>
<dbReference type="OrthoDB" id="1014446at2"/>
<evidence type="ECO:0008006" key="4">
    <source>
        <dbReference type="Google" id="ProtNLM"/>
    </source>
</evidence>
<dbReference type="Proteomes" id="UP000029525">
    <property type="component" value="Unassembled WGS sequence"/>
</dbReference>
<protein>
    <recommendedName>
        <fullName evidence="4">Lipoprotein</fullName>
    </recommendedName>
</protein>
<organism evidence="2 3">
    <name type="scientific">Prevotella bivia DNF00320</name>
    <dbReference type="NCBI Taxonomy" id="1401068"/>
    <lineage>
        <taxon>Bacteria</taxon>
        <taxon>Pseudomonadati</taxon>
        <taxon>Bacteroidota</taxon>
        <taxon>Bacteroidia</taxon>
        <taxon>Bacteroidales</taxon>
        <taxon>Prevotellaceae</taxon>
        <taxon>Prevotella</taxon>
    </lineage>
</organism>
<reference evidence="2 3" key="1">
    <citation type="submission" date="2014-07" db="EMBL/GenBank/DDBJ databases">
        <authorList>
            <person name="McCorrison J."/>
            <person name="Sanka R."/>
            <person name="Torralba M."/>
            <person name="Gillis M."/>
            <person name="Haft D.H."/>
            <person name="Methe B."/>
            <person name="Sutton G."/>
            <person name="Nelson K.E."/>
        </authorList>
    </citation>
    <scope>NUCLEOTIDE SEQUENCE [LARGE SCALE GENOMIC DNA]</scope>
    <source>
        <strain evidence="2 3">DNF00320</strain>
    </source>
</reference>
<feature type="chain" id="PRO_5001918288" description="Lipoprotein" evidence="1">
    <location>
        <begin position="24"/>
        <end position="354"/>
    </location>
</feature>